<dbReference type="Proteomes" id="UP000245390">
    <property type="component" value="Unassembled WGS sequence"/>
</dbReference>
<proteinExistence type="inferred from homology"/>
<dbReference type="SUPFAM" id="SSF54506">
    <property type="entry name" value="Diaminopimelate epimerase-like"/>
    <property type="match status" value="1"/>
</dbReference>
<dbReference type="Gene3D" id="3.10.310.10">
    <property type="entry name" value="Diaminopimelate Epimerase, Chain A, domain 1"/>
    <property type="match status" value="2"/>
</dbReference>
<dbReference type="KEGG" id="salo:EF888_11570"/>
<feature type="active site" evidence="2">
    <location>
        <position position="47"/>
    </location>
</feature>
<reference evidence="3 4" key="1">
    <citation type="submission" date="2018-05" db="EMBL/GenBank/DDBJ databases">
        <title>Genomic Encyclopedia of Type Strains, Phase IV (KMG-IV): sequencing the most valuable type-strain genomes for metagenomic binning, comparative biology and taxonomic classification.</title>
        <authorList>
            <person name="Goeker M."/>
        </authorList>
    </citation>
    <scope>NUCLEOTIDE SEQUENCE [LARGE SCALE GENOMIC DNA]</scope>
    <source>
        <strain evidence="3 4">DSM 103371</strain>
    </source>
</reference>
<dbReference type="AlphaFoldDB" id="A0A316GS78"/>
<sequence length="286" mass="30075">MTEAPFVTYDVFTDRRFGGNPLAVVIDATKVPEAMFQTVAREFGYSETTFVLPPEDPARDAKVRIFTPTMELPFAGHPTVGTALALHEAGRAGDDMVLELGVGPIPVTVRDGVARFTTRVPLSTSPGPNAAAVAGMVGLAQTSVRIDRHPPEVAGVGLPFLLAELGGDADLVAAYPDLDAFRRAAGEEAERLGLLVYLRDGPSIRARMFAPLGGVMEDPATGSAAAALTAYLGRLDGRSQHFEIVQGVEMGRPSLILTEVTVEGGAPVEVAVSGRAVRVMEGRIAV</sequence>
<comment type="caution">
    <text evidence="3">The sequence shown here is derived from an EMBL/GenBank/DDBJ whole genome shotgun (WGS) entry which is preliminary data.</text>
</comment>
<dbReference type="InterPro" id="IPR003719">
    <property type="entry name" value="Phenazine_PhzF-like"/>
</dbReference>
<gene>
    <name evidence="3" type="ORF">C8D95_102527</name>
</gene>
<dbReference type="OrthoDB" id="9788221at2"/>
<evidence type="ECO:0000313" key="4">
    <source>
        <dbReference type="Proteomes" id="UP000245390"/>
    </source>
</evidence>
<dbReference type="RefSeq" id="WP_109758443.1">
    <property type="nucleotide sequence ID" value="NZ_CP034588.1"/>
</dbReference>
<evidence type="ECO:0000313" key="3">
    <source>
        <dbReference type="EMBL" id="PWK57877.1"/>
    </source>
</evidence>
<evidence type="ECO:0000256" key="2">
    <source>
        <dbReference type="PIRSR" id="PIRSR016184-1"/>
    </source>
</evidence>
<organism evidence="3 4">
    <name type="scientific">Silicimonas algicola</name>
    <dbReference type="NCBI Taxonomy" id="1826607"/>
    <lineage>
        <taxon>Bacteria</taxon>
        <taxon>Pseudomonadati</taxon>
        <taxon>Pseudomonadota</taxon>
        <taxon>Alphaproteobacteria</taxon>
        <taxon>Rhodobacterales</taxon>
        <taxon>Paracoccaceae</taxon>
    </lineage>
</organism>
<accession>A0A316GS78</accession>
<name>A0A316GS78_9RHOB</name>
<dbReference type="Pfam" id="PF02567">
    <property type="entry name" value="PhzC-PhzF"/>
    <property type="match status" value="1"/>
</dbReference>
<keyword evidence="3" id="KW-0413">Isomerase</keyword>
<dbReference type="PIRSF" id="PIRSF016184">
    <property type="entry name" value="PhzC_PhzF"/>
    <property type="match status" value="1"/>
</dbReference>
<dbReference type="PANTHER" id="PTHR13774">
    <property type="entry name" value="PHENAZINE BIOSYNTHESIS PROTEIN"/>
    <property type="match status" value="1"/>
</dbReference>
<keyword evidence="4" id="KW-1185">Reference proteome</keyword>
<evidence type="ECO:0000256" key="1">
    <source>
        <dbReference type="ARBA" id="ARBA00008270"/>
    </source>
</evidence>
<dbReference type="EMBL" id="QGGV01000002">
    <property type="protein sequence ID" value="PWK57877.1"/>
    <property type="molecule type" value="Genomic_DNA"/>
</dbReference>
<dbReference type="PANTHER" id="PTHR13774:SF32">
    <property type="entry name" value="ANTISENSE-ENHANCING SEQUENCE 1"/>
    <property type="match status" value="1"/>
</dbReference>
<dbReference type="GO" id="GO:0005737">
    <property type="term" value="C:cytoplasm"/>
    <property type="evidence" value="ECO:0007669"/>
    <property type="project" value="TreeGrafter"/>
</dbReference>
<comment type="similarity">
    <text evidence="1">Belongs to the PhzF family.</text>
</comment>
<dbReference type="NCBIfam" id="TIGR00654">
    <property type="entry name" value="PhzF_family"/>
    <property type="match status" value="1"/>
</dbReference>
<protein>
    <submittedName>
        <fullName evidence="3">Trans-2,3-dihydro-3-hydroxyanthranilate isomerase</fullName>
    </submittedName>
</protein>
<dbReference type="GO" id="GO:0016853">
    <property type="term" value="F:isomerase activity"/>
    <property type="evidence" value="ECO:0007669"/>
    <property type="project" value="UniProtKB-KW"/>
</dbReference>